<evidence type="ECO:0000256" key="4">
    <source>
        <dbReference type="RuleBase" id="RU004262"/>
    </source>
</evidence>
<dbReference type="SUPFAM" id="SSF53474">
    <property type="entry name" value="alpha/beta-Hydrolases"/>
    <property type="match status" value="1"/>
</dbReference>
<evidence type="ECO:0000259" key="6">
    <source>
        <dbReference type="Pfam" id="PF00151"/>
    </source>
</evidence>
<comment type="caution">
    <text evidence="7">The sequence shown here is derived from an EMBL/GenBank/DDBJ whole genome shotgun (WGS) entry which is preliminary data.</text>
</comment>
<dbReference type="GO" id="GO:0016042">
    <property type="term" value="P:lipid catabolic process"/>
    <property type="evidence" value="ECO:0007669"/>
    <property type="project" value="TreeGrafter"/>
</dbReference>
<feature type="signal peptide" evidence="5">
    <location>
        <begin position="1"/>
        <end position="22"/>
    </location>
</feature>
<dbReference type="CDD" id="cd00707">
    <property type="entry name" value="Pancreat_lipase_like"/>
    <property type="match status" value="1"/>
</dbReference>
<evidence type="ECO:0000256" key="2">
    <source>
        <dbReference type="ARBA" id="ARBA00010701"/>
    </source>
</evidence>
<evidence type="ECO:0000256" key="1">
    <source>
        <dbReference type="ARBA" id="ARBA00004613"/>
    </source>
</evidence>
<dbReference type="Pfam" id="PF00151">
    <property type="entry name" value="Lipase"/>
    <property type="match status" value="1"/>
</dbReference>
<dbReference type="PANTHER" id="PTHR11610">
    <property type="entry name" value="LIPASE"/>
    <property type="match status" value="1"/>
</dbReference>
<dbReference type="PRINTS" id="PR00821">
    <property type="entry name" value="TAGLIPASE"/>
</dbReference>
<sequence>MHHYSVVVPLVVAVYLVSAALAMSVASVRRAEPDLTFAESVYAKMSGACRAIMDLRYNSMNDQNDLIKTMKIIQLDGTTIRNFPITEAFVGLTKPGIFDITKQTKIIIHGYKDSSQSAVPLDLANAYNDKKMFNVLLLDAEEMNKDGYILSAHNARLIGKRLANLLANLEHFGANAEDFHLLGISLGAHVAGWAGKYFQQYKARSLGRITGLDPAGPCFSYAYSGQRLDKTDASYVDVLHSNRLVQGIIEPLGHADFYINGGGPNQPGCFMPSCSHLRAAEVYTESIRTPKAFVGVRCQSWKHFEDNACEKDEYAVLGYGSSTATRGLYYLRTSPKSPFALGMDGTKNKEPVSNSWLKTFSLHDLNL</sequence>
<gene>
    <name evidence="7" type="ORF">B5V51_2937</name>
</gene>
<keyword evidence="5" id="KW-0732">Signal</keyword>
<accession>A0A2A4JGD9</accession>
<dbReference type="AlphaFoldDB" id="A0A2A4JGD9"/>
<dbReference type="EMBL" id="NWSH01001670">
    <property type="protein sequence ID" value="PCG70462.1"/>
    <property type="molecule type" value="Genomic_DNA"/>
</dbReference>
<dbReference type="GO" id="GO:0016298">
    <property type="term" value="F:lipase activity"/>
    <property type="evidence" value="ECO:0007669"/>
    <property type="project" value="InterPro"/>
</dbReference>
<protein>
    <recommendedName>
        <fullName evidence="6">Lipase domain-containing protein</fullName>
    </recommendedName>
</protein>
<organism evidence="7">
    <name type="scientific">Heliothis virescens</name>
    <name type="common">Tobacco budworm moth</name>
    <dbReference type="NCBI Taxonomy" id="7102"/>
    <lineage>
        <taxon>Eukaryota</taxon>
        <taxon>Metazoa</taxon>
        <taxon>Ecdysozoa</taxon>
        <taxon>Arthropoda</taxon>
        <taxon>Hexapoda</taxon>
        <taxon>Insecta</taxon>
        <taxon>Pterygota</taxon>
        <taxon>Neoptera</taxon>
        <taxon>Endopterygota</taxon>
        <taxon>Lepidoptera</taxon>
        <taxon>Glossata</taxon>
        <taxon>Ditrysia</taxon>
        <taxon>Noctuoidea</taxon>
        <taxon>Noctuidae</taxon>
        <taxon>Heliothinae</taxon>
        <taxon>Heliothis</taxon>
    </lineage>
</organism>
<reference evidence="7" key="1">
    <citation type="submission" date="2017-09" db="EMBL/GenBank/DDBJ databases">
        <title>Contemporary evolution of a Lepidopteran species, Heliothis virescens, in response to modern agricultural practices.</title>
        <authorList>
            <person name="Fritz M.L."/>
            <person name="Deyonke A.M."/>
            <person name="Papanicolaou A."/>
            <person name="Micinski S."/>
            <person name="Westbrook J."/>
            <person name="Gould F."/>
        </authorList>
    </citation>
    <scope>NUCLEOTIDE SEQUENCE [LARGE SCALE GENOMIC DNA]</scope>
    <source>
        <strain evidence="7">HvINT-</strain>
        <tissue evidence="7">Whole body</tissue>
    </source>
</reference>
<feature type="domain" description="Lipase" evidence="6">
    <location>
        <begin position="98"/>
        <end position="339"/>
    </location>
</feature>
<feature type="chain" id="PRO_5013263490" description="Lipase domain-containing protein" evidence="5">
    <location>
        <begin position="23"/>
        <end position="367"/>
    </location>
</feature>
<comment type="subcellular location">
    <subcellularLocation>
        <location evidence="1">Secreted</location>
    </subcellularLocation>
</comment>
<dbReference type="InterPro" id="IPR000734">
    <property type="entry name" value="TAG_lipase"/>
</dbReference>
<keyword evidence="3" id="KW-0964">Secreted</keyword>
<evidence type="ECO:0000256" key="5">
    <source>
        <dbReference type="SAM" id="SignalP"/>
    </source>
</evidence>
<dbReference type="InterPro" id="IPR029058">
    <property type="entry name" value="AB_hydrolase_fold"/>
</dbReference>
<dbReference type="InterPro" id="IPR033906">
    <property type="entry name" value="Lipase_N"/>
</dbReference>
<dbReference type="InterPro" id="IPR013818">
    <property type="entry name" value="Lipase"/>
</dbReference>
<name>A0A2A4JGD9_HELVI</name>
<dbReference type="STRING" id="7102.A0A2A4JGD9"/>
<dbReference type="GO" id="GO:0005615">
    <property type="term" value="C:extracellular space"/>
    <property type="evidence" value="ECO:0007669"/>
    <property type="project" value="TreeGrafter"/>
</dbReference>
<dbReference type="Gene3D" id="3.40.50.1820">
    <property type="entry name" value="alpha/beta hydrolase"/>
    <property type="match status" value="1"/>
</dbReference>
<evidence type="ECO:0000313" key="7">
    <source>
        <dbReference type="EMBL" id="PCG70462.1"/>
    </source>
</evidence>
<proteinExistence type="inferred from homology"/>
<evidence type="ECO:0000256" key="3">
    <source>
        <dbReference type="ARBA" id="ARBA00022525"/>
    </source>
</evidence>
<comment type="similarity">
    <text evidence="2 4">Belongs to the AB hydrolase superfamily. Lipase family.</text>
</comment>